<feature type="coiled-coil region" evidence="1">
    <location>
        <begin position="5"/>
        <end position="32"/>
    </location>
</feature>
<dbReference type="Proteomes" id="UP001054945">
    <property type="component" value="Unassembled WGS sequence"/>
</dbReference>
<reference evidence="2 3" key="1">
    <citation type="submission" date="2021-06" db="EMBL/GenBank/DDBJ databases">
        <title>Caerostris extrusa draft genome.</title>
        <authorList>
            <person name="Kono N."/>
            <person name="Arakawa K."/>
        </authorList>
    </citation>
    <scope>NUCLEOTIDE SEQUENCE [LARGE SCALE GENOMIC DNA]</scope>
</reference>
<evidence type="ECO:0000313" key="3">
    <source>
        <dbReference type="Proteomes" id="UP001054945"/>
    </source>
</evidence>
<evidence type="ECO:0000256" key="1">
    <source>
        <dbReference type="SAM" id="Coils"/>
    </source>
</evidence>
<accession>A0AAV4RWQ2</accession>
<protein>
    <submittedName>
        <fullName evidence="2">Kinetochore protein NDC80</fullName>
    </submittedName>
</protein>
<keyword evidence="1" id="KW-0175">Coiled coil</keyword>
<dbReference type="EMBL" id="BPLR01008524">
    <property type="protein sequence ID" value="GIY25336.1"/>
    <property type="molecule type" value="Genomic_DNA"/>
</dbReference>
<proteinExistence type="predicted"/>
<organism evidence="2 3">
    <name type="scientific">Caerostris extrusa</name>
    <name type="common">Bark spider</name>
    <name type="synonym">Caerostris bankana</name>
    <dbReference type="NCBI Taxonomy" id="172846"/>
    <lineage>
        <taxon>Eukaryota</taxon>
        <taxon>Metazoa</taxon>
        <taxon>Ecdysozoa</taxon>
        <taxon>Arthropoda</taxon>
        <taxon>Chelicerata</taxon>
        <taxon>Arachnida</taxon>
        <taxon>Araneae</taxon>
        <taxon>Araneomorphae</taxon>
        <taxon>Entelegynae</taxon>
        <taxon>Araneoidea</taxon>
        <taxon>Araneidae</taxon>
        <taxon>Caerostris</taxon>
    </lineage>
</organism>
<name>A0AAV4RWQ2_CAEEX</name>
<gene>
    <name evidence="2" type="primary">NDC80</name>
    <name evidence="2" type="ORF">CEXT_321921</name>
</gene>
<comment type="caution">
    <text evidence="2">The sequence shown here is derived from an EMBL/GenBank/DDBJ whole genome shotgun (WGS) entry which is preliminary data.</text>
</comment>
<dbReference type="AlphaFoldDB" id="A0AAV4RWQ2"/>
<keyword evidence="3" id="KW-1185">Reference proteome</keyword>
<sequence>MKNYRKKKEEGSQKLIEELAEKEAELKSFQNILAQRQAVYDAQGFDGKKQMHYFENQKIELLERMQTKKRPPSKKLTDECHDAEIHYSRTLDAVRYYFFYFFLVLNKK</sequence>
<evidence type="ECO:0000313" key="2">
    <source>
        <dbReference type="EMBL" id="GIY25336.1"/>
    </source>
</evidence>